<evidence type="ECO:0000256" key="26">
    <source>
        <dbReference type="ARBA" id="ARBA00048841"/>
    </source>
</evidence>
<comment type="function">
    <text evidence="24">Bifunctional aspartate kinase and homoserine dehydrogenase that catalyzes the first and the third steps toward the synthesis of lysine, methionine and threonine from aspartate.</text>
</comment>
<evidence type="ECO:0000256" key="18">
    <source>
        <dbReference type="ARBA" id="ARBA00023002"/>
    </source>
</evidence>
<keyword evidence="23" id="KW-0511">Multifunctional enzyme</keyword>
<evidence type="ECO:0000256" key="8">
    <source>
        <dbReference type="ARBA" id="ARBA00010046"/>
    </source>
</evidence>
<evidence type="ECO:0000256" key="22">
    <source>
        <dbReference type="ARBA" id="ARBA00023167"/>
    </source>
</evidence>
<reference evidence="28 29" key="1">
    <citation type="journal article" date="2016" name="Nat. Commun.">
        <title>Thousands of microbial genomes shed light on interconnected biogeochemical processes in an aquifer system.</title>
        <authorList>
            <person name="Anantharaman K."/>
            <person name="Brown C.T."/>
            <person name="Hug L.A."/>
            <person name="Sharon I."/>
            <person name="Castelle C.J."/>
            <person name="Probst A.J."/>
            <person name="Thomas B.C."/>
            <person name="Singh A."/>
            <person name="Wilkins M.J."/>
            <person name="Karaoz U."/>
            <person name="Brodie E.L."/>
            <person name="Williams K.H."/>
            <person name="Hubbard S.S."/>
            <person name="Banfield J.F."/>
        </authorList>
    </citation>
    <scope>NUCLEOTIDE SEQUENCE [LARGE SCALE GENOMIC DNA]</scope>
</reference>
<evidence type="ECO:0000256" key="24">
    <source>
        <dbReference type="ARBA" id="ARBA00044938"/>
    </source>
</evidence>
<dbReference type="Gene3D" id="3.30.360.10">
    <property type="entry name" value="Dihydrodipicolinate Reductase, domain 2"/>
    <property type="match status" value="1"/>
</dbReference>
<dbReference type="GO" id="GO:0009088">
    <property type="term" value="P:threonine biosynthetic process"/>
    <property type="evidence" value="ECO:0007669"/>
    <property type="project" value="UniProtKB-UniPathway"/>
</dbReference>
<feature type="domain" description="ACT" evidence="27">
    <location>
        <begin position="393"/>
        <end position="465"/>
    </location>
</feature>
<evidence type="ECO:0000256" key="23">
    <source>
        <dbReference type="ARBA" id="ARBA00023268"/>
    </source>
</evidence>
<evidence type="ECO:0000256" key="2">
    <source>
        <dbReference type="ARBA" id="ARBA00004766"/>
    </source>
</evidence>
<dbReference type="UniPathway" id="UPA00050">
    <property type="reaction ID" value="UER00063"/>
</dbReference>
<protein>
    <submittedName>
        <fullName evidence="28">Bifunctional aspartate kinase/homoserine dehydrogenase I</fullName>
    </submittedName>
</protein>
<comment type="cofactor">
    <cofactor evidence="1">
        <name>a metal cation</name>
        <dbReference type="ChEBI" id="CHEBI:25213"/>
    </cofactor>
</comment>
<evidence type="ECO:0000256" key="5">
    <source>
        <dbReference type="ARBA" id="ARBA00005062"/>
    </source>
</evidence>
<dbReference type="SUPFAM" id="SSF51735">
    <property type="entry name" value="NAD(P)-binding Rossmann-fold domains"/>
    <property type="match status" value="1"/>
</dbReference>
<dbReference type="Proteomes" id="UP000177942">
    <property type="component" value="Unassembled WGS sequence"/>
</dbReference>
<dbReference type="GO" id="GO:0004072">
    <property type="term" value="F:aspartate kinase activity"/>
    <property type="evidence" value="ECO:0007669"/>
    <property type="project" value="UniProtKB-EC"/>
</dbReference>
<gene>
    <name evidence="28" type="ORF">A3A16_01835</name>
</gene>
<organism evidence="28 29">
    <name type="scientific">Candidatus Harrisonbacteria bacterium RIFCSPLOWO2_01_FULL_44_18</name>
    <dbReference type="NCBI Taxonomy" id="1798407"/>
    <lineage>
        <taxon>Bacteria</taxon>
        <taxon>Candidatus Harrisoniibacteriota</taxon>
    </lineage>
</organism>
<name>A0A1G1ZKY8_9BACT</name>
<evidence type="ECO:0000256" key="13">
    <source>
        <dbReference type="ARBA" id="ARBA00022723"/>
    </source>
</evidence>
<dbReference type="NCBIfam" id="TIGR00657">
    <property type="entry name" value="asp_kinases"/>
    <property type="match status" value="1"/>
</dbReference>
<evidence type="ECO:0000259" key="27">
    <source>
        <dbReference type="PROSITE" id="PS51671"/>
    </source>
</evidence>
<dbReference type="InterPro" id="IPR001341">
    <property type="entry name" value="Asp_kinase"/>
</dbReference>
<comment type="pathway">
    <text evidence="2">Amino-acid biosynthesis; L-lysine biosynthesis via DAP pathway; (S)-tetrahydrodipicolinate from L-aspartate: step 1/4.</text>
</comment>
<dbReference type="UniPathway" id="UPA00034">
    <property type="reaction ID" value="UER00015"/>
</dbReference>
<dbReference type="CDD" id="cd04921">
    <property type="entry name" value="ACT_AKi-HSDH-ThrA-like_1"/>
    <property type="match status" value="1"/>
</dbReference>
<dbReference type="Pfam" id="PF22468">
    <property type="entry name" value="ACT_9"/>
    <property type="match status" value="2"/>
</dbReference>
<dbReference type="Gene3D" id="3.40.1160.10">
    <property type="entry name" value="Acetylglutamate kinase-like"/>
    <property type="match status" value="1"/>
</dbReference>
<evidence type="ECO:0000256" key="19">
    <source>
        <dbReference type="ARBA" id="ARBA00023027"/>
    </source>
</evidence>
<evidence type="ECO:0000256" key="14">
    <source>
        <dbReference type="ARBA" id="ARBA00022741"/>
    </source>
</evidence>
<dbReference type="SUPFAM" id="SSF55347">
    <property type="entry name" value="Glyceraldehyde-3-phosphate dehydrogenase-like, C-terminal domain"/>
    <property type="match status" value="1"/>
</dbReference>
<comment type="subunit">
    <text evidence="9">Homotetramer.</text>
</comment>
<evidence type="ECO:0000256" key="11">
    <source>
        <dbReference type="ARBA" id="ARBA00022679"/>
    </source>
</evidence>
<dbReference type="PANTHER" id="PTHR43070">
    <property type="match status" value="1"/>
</dbReference>
<dbReference type="InterPro" id="IPR019811">
    <property type="entry name" value="HDH_CS"/>
</dbReference>
<dbReference type="GO" id="GO:0046872">
    <property type="term" value="F:metal ion binding"/>
    <property type="evidence" value="ECO:0007669"/>
    <property type="project" value="UniProtKB-KW"/>
</dbReference>
<dbReference type="Pfam" id="PF00742">
    <property type="entry name" value="Homoserine_dh"/>
    <property type="match status" value="1"/>
</dbReference>
<dbReference type="InterPro" id="IPR036393">
    <property type="entry name" value="AceGlu_kinase-like_sf"/>
</dbReference>
<evidence type="ECO:0000256" key="20">
    <source>
        <dbReference type="ARBA" id="ARBA00023053"/>
    </source>
</evidence>
<dbReference type="InterPro" id="IPR005106">
    <property type="entry name" value="Asp/hSer_DH_NAD-bd"/>
</dbReference>
<dbReference type="STRING" id="1798407.A3A16_01835"/>
<comment type="catalytic activity">
    <reaction evidence="25">
        <text>L-aspartate + ATP = 4-phospho-L-aspartate + ADP</text>
        <dbReference type="Rhea" id="RHEA:23776"/>
        <dbReference type="ChEBI" id="CHEBI:29991"/>
        <dbReference type="ChEBI" id="CHEBI:30616"/>
        <dbReference type="ChEBI" id="CHEBI:57535"/>
        <dbReference type="ChEBI" id="CHEBI:456216"/>
        <dbReference type="EC" id="2.7.2.4"/>
    </reaction>
    <physiologicalReaction direction="left-to-right" evidence="25">
        <dbReference type="Rhea" id="RHEA:23777"/>
    </physiologicalReaction>
</comment>
<evidence type="ECO:0000313" key="29">
    <source>
        <dbReference type="Proteomes" id="UP000177942"/>
    </source>
</evidence>
<dbReference type="Gene3D" id="3.30.70.260">
    <property type="match status" value="1"/>
</dbReference>
<keyword evidence="13" id="KW-0479">Metal-binding</keyword>
<dbReference type="InterPro" id="IPR001048">
    <property type="entry name" value="Asp/Glu/Uridylate_kinase"/>
</dbReference>
<evidence type="ECO:0000256" key="10">
    <source>
        <dbReference type="ARBA" id="ARBA00022605"/>
    </source>
</evidence>
<keyword evidence="11" id="KW-0808">Transferase</keyword>
<evidence type="ECO:0000256" key="12">
    <source>
        <dbReference type="ARBA" id="ARBA00022697"/>
    </source>
</evidence>
<keyword evidence="17" id="KW-0521">NADP</keyword>
<comment type="similarity">
    <text evidence="8">In the N-terminal section; belongs to the aspartokinase family.</text>
</comment>
<dbReference type="GO" id="GO:0005524">
    <property type="term" value="F:ATP binding"/>
    <property type="evidence" value="ECO:0007669"/>
    <property type="project" value="UniProtKB-KW"/>
</dbReference>
<evidence type="ECO:0000256" key="9">
    <source>
        <dbReference type="ARBA" id="ARBA00011881"/>
    </source>
</evidence>
<keyword evidence="18" id="KW-0560">Oxidoreductase</keyword>
<evidence type="ECO:0000256" key="1">
    <source>
        <dbReference type="ARBA" id="ARBA00001920"/>
    </source>
</evidence>
<dbReference type="Gene3D" id="3.40.50.720">
    <property type="entry name" value="NAD(P)-binding Rossmann-like Domain"/>
    <property type="match status" value="1"/>
</dbReference>
<evidence type="ECO:0000256" key="16">
    <source>
        <dbReference type="ARBA" id="ARBA00022840"/>
    </source>
</evidence>
<dbReference type="CDD" id="cd04243">
    <property type="entry name" value="AAK_AK-HSDH-like"/>
    <property type="match status" value="1"/>
</dbReference>
<evidence type="ECO:0000256" key="7">
    <source>
        <dbReference type="ARBA" id="ARBA00007952"/>
    </source>
</evidence>
<dbReference type="InterPro" id="IPR045865">
    <property type="entry name" value="ACT-like_dom_sf"/>
</dbReference>
<dbReference type="PIRSF" id="PIRSF000727">
    <property type="entry name" value="ThrA"/>
    <property type="match status" value="1"/>
</dbReference>
<dbReference type="InterPro" id="IPR018042">
    <property type="entry name" value="Aspartate_kinase_CS"/>
</dbReference>
<evidence type="ECO:0000256" key="3">
    <source>
        <dbReference type="ARBA" id="ARBA00004986"/>
    </source>
</evidence>
<dbReference type="GO" id="GO:0009086">
    <property type="term" value="P:methionine biosynthetic process"/>
    <property type="evidence" value="ECO:0007669"/>
    <property type="project" value="UniProtKB-KW"/>
</dbReference>
<dbReference type="EMBL" id="MHJJ01000012">
    <property type="protein sequence ID" value="OGY65303.1"/>
    <property type="molecule type" value="Genomic_DNA"/>
</dbReference>
<dbReference type="InterPro" id="IPR042199">
    <property type="entry name" value="AsparK_Bifunc_asparK/hSer_DH"/>
</dbReference>
<dbReference type="GO" id="GO:0004412">
    <property type="term" value="F:homoserine dehydrogenase activity"/>
    <property type="evidence" value="ECO:0007669"/>
    <property type="project" value="UniProtKB-EC"/>
</dbReference>
<sequence>MYKVLKFGGSSVGSAERIKNVCRIIKSAANKDQIVVVVSAMQGVTDKLLALDFDWVKERHLAAAKELKIKAPLDLLAELENIIKGVKMIGDASPMALDLVASFGERLSASLITEYFNKSNKRSLRATFVDARELVRTDNNFQNAVVDFVKTNLMIRNSFRKLLSRAIPIITGFIGSTIDGKTTTLGRGGSDYTAAIFGAALNAGMIEIWTDVDGVMSADPRIVPAAVTLPRLSYEEAFEMAHFGAKVIYPPTILPAIKKNIPILIKNTFNPRHSGTLITGAKDAKKDVNAARVVKNISSIDDIGLINIGGANLAGIPGTAERIFKVIAAKKVNVILISQASSEYTVCLAVSSKGGKKSDVEKATVALRKEFENELAKGQVVIDVKKDQCIVAAVGDNMRGVPGIAGKVFHILGQNKINISAIAQGSSERNISFVINQSDKTRAINALHRQFFSDADTAGLFLIGAGNVGSELLNQFQKIKNSRLKICAIADVNKMVFNNSGLNLKNWRQVFQRTKSKVDLRKFLAEARDCLSATKILVDCTASEAIVKMYPEFVTAGCDIVTPNKKANVLPMSKYNALRKTLALHNKTFHYQANVGAGLPVIVSVKELVAAGDKIKKIEGIFSGTLSYLFNNFDPKRKFSSLVAEAKARGYTEPDPREDLSGQDVGRKLLILAREMGLPAELSDVQLESLVDYDDAYFAKRYKKAKAKNCVLRYVGAIANGKLSAKLKEVPINNPLADVQGTDNIVAIYSNYYNNNPLVIKGPGAGAEVTAAAVLAGIIKTIKNL</sequence>
<dbReference type="PROSITE" id="PS51671">
    <property type="entry name" value="ACT"/>
    <property type="match status" value="1"/>
</dbReference>
<comment type="similarity">
    <text evidence="7">In the C-terminal section; belongs to the homoserine dehydrogenase family.</text>
</comment>
<dbReference type="InterPro" id="IPR054352">
    <property type="entry name" value="ACT_Aspartokinase"/>
</dbReference>
<keyword evidence="19" id="KW-0520">NAD</keyword>
<dbReference type="Gene3D" id="3.30.2130.10">
    <property type="entry name" value="VC0802-like"/>
    <property type="match status" value="1"/>
</dbReference>
<dbReference type="FunFam" id="3.30.2130.10:FF:000001">
    <property type="entry name" value="Bifunctional aspartokinase/homoserine dehydrogenase"/>
    <property type="match status" value="1"/>
</dbReference>
<dbReference type="UniPathway" id="UPA00051">
    <property type="reaction ID" value="UER00462"/>
</dbReference>
<dbReference type="NCBIfam" id="NF006959">
    <property type="entry name" value="PRK09436.1"/>
    <property type="match status" value="1"/>
</dbReference>
<keyword evidence="20" id="KW-0915">Sodium</keyword>
<keyword evidence="14" id="KW-0547">Nucleotide-binding</keyword>
<evidence type="ECO:0000256" key="25">
    <source>
        <dbReference type="ARBA" id="ARBA00048561"/>
    </source>
</evidence>
<keyword evidence="16" id="KW-0067">ATP-binding</keyword>
<comment type="catalytic activity">
    <reaction evidence="26">
        <text>L-homoserine + NADP(+) = L-aspartate 4-semialdehyde + NADPH + H(+)</text>
        <dbReference type="Rhea" id="RHEA:15761"/>
        <dbReference type="ChEBI" id="CHEBI:15378"/>
        <dbReference type="ChEBI" id="CHEBI:57476"/>
        <dbReference type="ChEBI" id="CHEBI:57783"/>
        <dbReference type="ChEBI" id="CHEBI:58349"/>
        <dbReference type="ChEBI" id="CHEBI:537519"/>
        <dbReference type="EC" id="1.1.1.3"/>
    </reaction>
    <physiologicalReaction direction="right-to-left" evidence="26">
        <dbReference type="Rhea" id="RHEA:15763"/>
    </physiologicalReaction>
</comment>
<dbReference type="InterPro" id="IPR036291">
    <property type="entry name" value="NAD(P)-bd_dom_sf"/>
</dbReference>
<dbReference type="PANTHER" id="PTHR43070:SF5">
    <property type="entry name" value="HOMOSERINE DEHYDROGENASE"/>
    <property type="match status" value="1"/>
</dbReference>
<evidence type="ECO:0000313" key="28">
    <source>
        <dbReference type="EMBL" id="OGY65303.1"/>
    </source>
</evidence>
<accession>A0A1G1ZKY8</accession>
<comment type="pathway">
    <text evidence="6">Amino-acid biosynthesis; L-threonine biosynthesis; L-threonine from L-aspartate: step 1/5.</text>
</comment>
<dbReference type="PROSITE" id="PS00324">
    <property type="entry name" value="ASPARTOKINASE"/>
    <property type="match status" value="1"/>
</dbReference>
<comment type="caution">
    <text evidence="28">The sequence shown here is derived from an EMBL/GenBank/DDBJ whole genome shotgun (WGS) entry which is preliminary data.</text>
</comment>
<dbReference type="InterPro" id="IPR049638">
    <property type="entry name" value="AK-HD"/>
</dbReference>
<evidence type="ECO:0000256" key="15">
    <source>
        <dbReference type="ARBA" id="ARBA00022777"/>
    </source>
</evidence>
<keyword evidence="15 28" id="KW-0418">Kinase</keyword>
<keyword evidence="12" id="KW-0791">Threonine biosynthesis</keyword>
<proteinExistence type="inferred from homology"/>
<dbReference type="AlphaFoldDB" id="A0A1G1ZKY8"/>
<keyword evidence="22" id="KW-0486">Methionine biosynthesis</keyword>
<comment type="pathway">
    <text evidence="4">Amino-acid biosynthesis; L-threonine biosynthesis; L-threonine from L-aspartate: step 3/5.</text>
</comment>
<dbReference type="SUPFAM" id="SSF53633">
    <property type="entry name" value="Carbamate kinase-like"/>
    <property type="match status" value="1"/>
</dbReference>
<keyword evidence="21" id="KW-0457">Lysine biosynthesis</keyword>
<evidence type="ECO:0000256" key="21">
    <source>
        <dbReference type="ARBA" id="ARBA00023154"/>
    </source>
</evidence>
<evidence type="ECO:0000256" key="17">
    <source>
        <dbReference type="ARBA" id="ARBA00022857"/>
    </source>
</evidence>
<dbReference type="Gene3D" id="1.20.120.1320">
    <property type="entry name" value="Aspartokinase, catalytic domain"/>
    <property type="match status" value="1"/>
</dbReference>
<dbReference type="GO" id="GO:0050661">
    <property type="term" value="F:NADP binding"/>
    <property type="evidence" value="ECO:0007669"/>
    <property type="project" value="InterPro"/>
</dbReference>
<comment type="pathway">
    <text evidence="5">Amino-acid biosynthesis; L-methionine biosynthesis via de novo pathway; L-homoserine from L-aspartate: step 3/3.</text>
</comment>
<dbReference type="Pfam" id="PF03447">
    <property type="entry name" value="NAD_binding_3"/>
    <property type="match status" value="1"/>
</dbReference>
<dbReference type="InterPro" id="IPR002912">
    <property type="entry name" value="ACT_dom"/>
</dbReference>
<dbReference type="InterPro" id="IPR011147">
    <property type="entry name" value="Bifunc_Aspkin/hSer_DH"/>
</dbReference>
<evidence type="ECO:0000256" key="4">
    <source>
        <dbReference type="ARBA" id="ARBA00005056"/>
    </source>
</evidence>
<dbReference type="PROSITE" id="PS01042">
    <property type="entry name" value="HOMOSER_DHGENASE"/>
    <property type="match status" value="1"/>
</dbReference>
<dbReference type="GO" id="GO:0009090">
    <property type="term" value="P:homoserine biosynthetic process"/>
    <property type="evidence" value="ECO:0007669"/>
    <property type="project" value="TreeGrafter"/>
</dbReference>
<comment type="pathway">
    <text evidence="3">Amino-acid biosynthesis; L-methionine biosynthesis via de novo pathway; L-homoserine from L-aspartate: step 1/3.</text>
</comment>
<dbReference type="Pfam" id="PF00696">
    <property type="entry name" value="AA_kinase"/>
    <property type="match status" value="1"/>
</dbReference>
<dbReference type="GO" id="GO:0009089">
    <property type="term" value="P:lysine biosynthetic process via diaminopimelate"/>
    <property type="evidence" value="ECO:0007669"/>
    <property type="project" value="UniProtKB-UniPathway"/>
</dbReference>
<keyword evidence="10" id="KW-0028">Amino-acid biosynthesis</keyword>
<dbReference type="SUPFAM" id="SSF55021">
    <property type="entry name" value="ACT-like"/>
    <property type="match status" value="2"/>
</dbReference>
<dbReference type="InterPro" id="IPR001342">
    <property type="entry name" value="HDH_cat"/>
</dbReference>
<evidence type="ECO:0000256" key="6">
    <source>
        <dbReference type="ARBA" id="ARBA00005139"/>
    </source>
</evidence>